<gene>
    <name evidence="2" type="ORF">TI39_contig341g00009</name>
</gene>
<comment type="caution">
    <text evidence="2">The sequence shown here is derived from an EMBL/GenBank/DDBJ whole genome shotgun (WGS) entry which is preliminary data.</text>
</comment>
<accession>A0A0F4GSY2</accession>
<feature type="region of interest" description="Disordered" evidence="1">
    <location>
        <begin position="1"/>
        <end position="42"/>
    </location>
</feature>
<protein>
    <submittedName>
        <fullName evidence="2">Uncharacterized protein</fullName>
    </submittedName>
</protein>
<reference evidence="2 3" key="1">
    <citation type="submission" date="2015-03" db="EMBL/GenBank/DDBJ databases">
        <title>RNA-seq based gene annotation and comparative genomics of four Zymoseptoria species reveal species-specific pathogenicity related genes and transposable element activity.</title>
        <authorList>
            <person name="Grandaubert J."/>
            <person name="Bhattacharyya A."/>
            <person name="Stukenbrock E.H."/>
        </authorList>
    </citation>
    <scope>NUCLEOTIDE SEQUENCE [LARGE SCALE GENOMIC DNA]</scope>
    <source>
        <strain evidence="2 3">Zb18110</strain>
    </source>
</reference>
<dbReference type="EMBL" id="LAFY01000333">
    <property type="protein sequence ID" value="KJY00148.1"/>
    <property type="molecule type" value="Genomic_DNA"/>
</dbReference>
<name>A0A0F4GSY2_9PEZI</name>
<sequence length="270" mass="30965">MASDSPSSTPQPRASDDAPQDNQKIQTGLRKRGREEDTAEEHGKLAVKTIDNKKRVGLLDLPAELWSRIGKMAVDMHPETEDYYRNGCCYKALMKTPQSISTDANKFPPVTQICASMRDELLPYYYDTKLKIETTLRYQPIQCSKNLARLLRSIEPRHLHRFTNIKIVGAIDDQAHFHVPVLAHHHILQVAGHELHGNDILGQAPYGSTHCPDHANAQSIVASFPSQYRFTHFLRLLFQLEFDVVLEREDRSPTWRCYEHRIVFPKILDT</sequence>
<dbReference type="OrthoDB" id="3646601at2759"/>
<proteinExistence type="predicted"/>
<evidence type="ECO:0000313" key="3">
    <source>
        <dbReference type="Proteomes" id="UP000033647"/>
    </source>
</evidence>
<keyword evidence="3" id="KW-1185">Reference proteome</keyword>
<dbReference type="Proteomes" id="UP000033647">
    <property type="component" value="Unassembled WGS sequence"/>
</dbReference>
<feature type="compositionally biased region" description="Basic and acidic residues" evidence="1">
    <location>
        <begin position="33"/>
        <end position="42"/>
    </location>
</feature>
<feature type="compositionally biased region" description="Polar residues" evidence="1">
    <location>
        <begin position="1"/>
        <end position="12"/>
    </location>
</feature>
<dbReference type="AlphaFoldDB" id="A0A0F4GSY2"/>
<organism evidence="2 3">
    <name type="scientific">Zymoseptoria brevis</name>
    <dbReference type="NCBI Taxonomy" id="1047168"/>
    <lineage>
        <taxon>Eukaryota</taxon>
        <taxon>Fungi</taxon>
        <taxon>Dikarya</taxon>
        <taxon>Ascomycota</taxon>
        <taxon>Pezizomycotina</taxon>
        <taxon>Dothideomycetes</taxon>
        <taxon>Dothideomycetidae</taxon>
        <taxon>Mycosphaerellales</taxon>
        <taxon>Mycosphaerellaceae</taxon>
        <taxon>Zymoseptoria</taxon>
    </lineage>
</organism>
<evidence type="ECO:0000256" key="1">
    <source>
        <dbReference type="SAM" id="MobiDB-lite"/>
    </source>
</evidence>
<evidence type="ECO:0000313" key="2">
    <source>
        <dbReference type="EMBL" id="KJY00148.1"/>
    </source>
</evidence>